<gene>
    <name evidence="1" type="ORF">BECKLFY1418C_GA0070996_103220</name>
</gene>
<dbReference type="EMBL" id="CAADFN010000032">
    <property type="protein sequence ID" value="VFK17485.1"/>
    <property type="molecule type" value="Genomic_DNA"/>
</dbReference>
<reference evidence="1" key="1">
    <citation type="submission" date="2019-02" db="EMBL/GenBank/DDBJ databases">
        <authorList>
            <person name="Gruber-Vodicka R. H."/>
            <person name="Seah K. B. B."/>
        </authorList>
    </citation>
    <scope>NUCLEOTIDE SEQUENCE</scope>
    <source>
        <strain evidence="1">BECK_BY7</strain>
    </source>
</reference>
<proteinExistence type="predicted"/>
<sequence length="61" mass="6972">MQGMQALIGALGPVETERFLIAVSRDRFDYTEWRRHGLPEMDVDELAEAANRLAKQRNRAA</sequence>
<evidence type="ECO:0000313" key="1">
    <source>
        <dbReference type="EMBL" id="VFK17485.1"/>
    </source>
</evidence>
<name>A0A450WKB1_9GAMM</name>
<protein>
    <submittedName>
        <fullName evidence="1">Uncharacterized protein</fullName>
    </submittedName>
</protein>
<organism evidence="1">
    <name type="scientific">Candidatus Kentrum sp. LFY</name>
    <dbReference type="NCBI Taxonomy" id="2126342"/>
    <lineage>
        <taxon>Bacteria</taxon>
        <taxon>Pseudomonadati</taxon>
        <taxon>Pseudomonadota</taxon>
        <taxon>Gammaproteobacteria</taxon>
        <taxon>Candidatus Kentrum</taxon>
    </lineage>
</organism>
<dbReference type="AlphaFoldDB" id="A0A450WKB1"/>
<accession>A0A450WKB1</accession>